<comment type="caution">
    <text evidence="2">The sequence shown here is derived from an EMBL/GenBank/DDBJ whole genome shotgun (WGS) entry which is preliminary data.</text>
</comment>
<keyword evidence="1" id="KW-0732">Signal</keyword>
<feature type="chain" id="PRO_5020251949" description="Cytochrome c" evidence="1">
    <location>
        <begin position="23"/>
        <end position="119"/>
    </location>
</feature>
<dbReference type="Proteomes" id="UP000295479">
    <property type="component" value="Unassembled WGS sequence"/>
</dbReference>
<evidence type="ECO:0000313" key="3">
    <source>
        <dbReference type="Proteomes" id="UP000295479"/>
    </source>
</evidence>
<evidence type="ECO:0008006" key="4">
    <source>
        <dbReference type="Google" id="ProtNLM"/>
    </source>
</evidence>
<dbReference type="GO" id="GO:0020037">
    <property type="term" value="F:heme binding"/>
    <property type="evidence" value="ECO:0007669"/>
    <property type="project" value="InterPro"/>
</dbReference>
<reference evidence="2 3" key="1">
    <citation type="submission" date="2019-03" db="EMBL/GenBank/DDBJ databases">
        <title>Flavobacterium AR-3-4 sp. nov. isolated from arctic soil.</title>
        <authorList>
            <person name="Chaudhary D.K."/>
        </authorList>
    </citation>
    <scope>NUCLEOTIDE SEQUENCE [LARGE SCALE GENOMIC DNA]</scope>
    <source>
        <strain evidence="2 3">AR-3-4</strain>
    </source>
</reference>
<protein>
    <recommendedName>
        <fullName evidence="4">Cytochrome c</fullName>
    </recommendedName>
</protein>
<dbReference type="Gene3D" id="1.10.760.10">
    <property type="entry name" value="Cytochrome c-like domain"/>
    <property type="match status" value="1"/>
</dbReference>
<feature type="signal peptide" evidence="1">
    <location>
        <begin position="1"/>
        <end position="22"/>
    </location>
</feature>
<name>A0A4R5CBK4_9FLAO</name>
<organism evidence="2 3">
    <name type="scientific">Flavobacterium cellulosilyticum</name>
    <dbReference type="NCBI Taxonomy" id="2541731"/>
    <lineage>
        <taxon>Bacteria</taxon>
        <taxon>Pseudomonadati</taxon>
        <taxon>Bacteroidota</taxon>
        <taxon>Flavobacteriia</taxon>
        <taxon>Flavobacteriales</taxon>
        <taxon>Flavobacteriaceae</taxon>
        <taxon>Flavobacterium</taxon>
    </lineage>
</organism>
<accession>A0A4R5CBK4</accession>
<dbReference type="AlphaFoldDB" id="A0A4R5CBK4"/>
<dbReference type="OrthoDB" id="9786191at2"/>
<keyword evidence="3" id="KW-1185">Reference proteome</keyword>
<proteinExistence type="predicted"/>
<evidence type="ECO:0000256" key="1">
    <source>
        <dbReference type="SAM" id="SignalP"/>
    </source>
</evidence>
<evidence type="ECO:0000313" key="2">
    <source>
        <dbReference type="EMBL" id="TDD97341.1"/>
    </source>
</evidence>
<dbReference type="InterPro" id="IPR036909">
    <property type="entry name" value="Cyt_c-like_dom_sf"/>
</dbReference>
<dbReference type="SUPFAM" id="SSF46626">
    <property type="entry name" value="Cytochrome c"/>
    <property type="match status" value="1"/>
</dbReference>
<dbReference type="RefSeq" id="WP_132004214.1">
    <property type="nucleotide sequence ID" value="NZ_SMFK01000004.1"/>
</dbReference>
<gene>
    <name evidence="2" type="ORF">E0F76_08475</name>
</gene>
<dbReference type="EMBL" id="SMFK01000004">
    <property type="protein sequence ID" value="TDD97341.1"/>
    <property type="molecule type" value="Genomic_DNA"/>
</dbReference>
<dbReference type="GO" id="GO:0009055">
    <property type="term" value="F:electron transfer activity"/>
    <property type="evidence" value="ECO:0007669"/>
    <property type="project" value="InterPro"/>
</dbReference>
<sequence length="119" mass="12905">MKSKLFLLATISVLLSGCFNNSESDLIAINVPNTTTYTKSIKATIDTYCISCHGNIPSSGAPMSLTTYQNVKDAVLNRGLIDRISKNQGSSGMMPLGGTRLSQSSINQIIDWKNNDFLQ</sequence>
<dbReference type="PROSITE" id="PS51257">
    <property type="entry name" value="PROKAR_LIPOPROTEIN"/>
    <property type="match status" value="1"/>
</dbReference>